<dbReference type="EMBL" id="UOEZ01000045">
    <property type="protein sequence ID" value="VAW36828.1"/>
    <property type="molecule type" value="Genomic_DNA"/>
</dbReference>
<evidence type="ECO:0000313" key="1">
    <source>
        <dbReference type="EMBL" id="VAW36828.1"/>
    </source>
</evidence>
<reference evidence="1" key="1">
    <citation type="submission" date="2018-06" db="EMBL/GenBank/DDBJ databases">
        <authorList>
            <person name="Zhirakovskaya E."/>
        </authorList>
    </citation>
    <scope>NUCLEOTIDE SEQUENCE</scope>
</reference>
<sequence>MIFKTSKGRLDQLTRRCGRLALILAILFFALSTPTLALSPKDAVAKAPGEAVKVIIMPFAINSAKDISKERKELMEQIASALDEGGAAITGMEEVKRLFLKKG</sequence>
<organism evidence="1">
    <name type="scientific">hydrothermal vent metagenome</name>
    <dbReference type="NCBI Taxonomy" id="652676"/>
    <lineage>
        <taxon>unclassified sequences</taxon>
        <taxon>metagenomes</taxon>
        <taxon>ecological metagenomes</taxon>
    </lineage>
</organism>
<dbReference type="AlphaFoldDB" id="A0A3B0V071"/>
<feature type="non-terminal residue" evidence="1">
    <location>
        <position position="103"/>
    </location>
</feature>
<accession>A0A3B0V071</accession>
<name>A0A3B0V071_9ZZZZ</name>
<protein>
    <submittedName>
        <fullName evidence="1">Uncharacterized protein</fullName>
    </submittedName>
</protein>
<gene>
    <name evidence="1" type="ORF">MNBD_DELTA02-913</name>
</gene>
<proteinExistence type="predicted"/>